<dbReference type="EMBL" id="CP016286">
    <property type="protein sequence ID" value="ANP85311.1"/>
    <property type="molecule type" value="Genomic_DNA"/>
</dbReference>
<dbReference type="GO" id="GO:0000287">
    <property type="term" value="F:magnesium ion binding"/>
    <property type="evidence" value="ECO:0007669"/>
    <property type="project" value="TreeGrafter"/>
</dbReference>
<dbReference type="Proteomes" id="UP000092691">
    <property type="component" value="Chromosome"/>
</dbReference>
<keyword evidence="1" id="KW-0378">Hydrolase</keyword>
<gene>
    <name evidence="1" type="ORF">BA011_05905</name>
</gene>
<evidence type="ECO:0000313" key="1">
    <source>
        <dbReference type="EMBL" id="ANP85311.1"/>
    </source>
</evidence>
<accession>A0A1B1C6E0</accession>
<dbReference type="SUPFAM" id="SSF56784">
    <property type="entry name" value="HAD-like"/>
    <property type="match status" value="1"/>
</dbReference>
<name>A0A1B1C6E0_RHILE</name>
<dbReference type="GO" id="GO:0016791">
    <property type="term" value="F:phosphatase activity"/>
    <property type="evidence" value="ECO:0007669"/>
    <property type="project" value="TreeGrafter"/>
</dbReference>
<dbReference type="OrthoDB" id="5292903at2"/>
<proteinExistence type="predicted"/>
<reference evidence="1 2" key="1">
    <citation type="submission" date="2016-06" db="EMBL/GenBank/DDBJ databases">
        <title>Microsymbionts genomes from the relict species Vavilovia formosa.</title>
        <authorList>
            <person name="Chirak E."/>
            <person name="Kimeklis A."/>
            <person name="Andronov E."/>
        </authorList>
    </citation>
    <scope>NUCLEOTIDE SEQUENCE [LARGE SCALE GENOMIC DNA]</scope>
    <source>
        <strain evidence="1 2">Vaf10</strain>
    </source>
</reference>
<protein>
    <submittedName>
        <fullName evidence="1">HAD family hydrolase</fullName>
    </submittedName>
</protein>
<dbReference type="InterPro" id="IPR023214">
    <property type="entry name" value="HAD_sf"/>
</dbReference>
<dbReference type="PANTHER" id="PTHR10000:SF8">
    <property type="entry name" value="HAD SUPERFAMILY HYDROLASE-LIKE, TYPE 3"/>
    <property type="match status" value="1"/>
</dbReference>
<dbReference type="GO" id="GO:0005829">
    <property type="term" value="C:cytosol"/>
    <property type="evidence" value="ECO:0007669"/>
    <property type="project" value="TreeGrafter"/>
</dbReference>
<evidence type="ECO:0000313" key="2">
    <source>
        <dbReference type="Proteomes" id="UP000092691"/>
    </source>
</evidence>
<dbReference type="RefSeq" id="WP_065279754.1">
    <property type="nucleotide sequence ID" value="NZ_CP016286.1"/>
</dbReference>
<dbReference type="AlphaFoldDB" id="A0A1B1C6E0"/>
<organism evidence="1 2">
    <name type="scientific">Rhizobium leguminosarum</name>
    <dbReference type="NCBI Taxonomy" id="384"/>
    <lineage>
        <taxon>Bacteria</taxon>
        <taxon>Pseudomonadati</taxon>
        <taxon>Pseudomonadota</taxon>
        <taxon>Alphaproteobacteria</taxon>
        <taxon>Hyphomicrobiales</taxon>
        <taxon>Rhizobiaceae</taxon>
        <taxon>Rhizobium/Agrobacterium group</taxon>
        <taxon>Rhizobium</taxon>
    </lineage>
</organism>
<sequence length="270" mass="29897">MRAISDMPADAASRITTLFADIDDTLTNDGRLPACAYEALERLLVAGIAVAPITGRPAGWCDMIARMWPVSGVVGENGAFYFSYHQDSRRMRRVFAINDGQRADDRKKLEIVRARILTEVPGAAISADQHYREADLAIDFCEDVPPLPTGEVERIKRIFEEEGAVAKVSSIHVNGWYGTYDKLTMTRRFASDVLGLDIDVEKEKIVFVGDSPNDAPMFRFFPNACGVANVVQFRGRIEAEPTYVTRAEGGHGFVEVANRILAARRERAVA</sequence>
<dbReference type="InterPro" id="IPR036412">
    <property type="entry name" value="HAD-like_sf"/>
</dbReference>
<dbReference type="InterPro" id="IPR006379">
    <property type="entry name" value="HAD-SF_hydro_IIB"/>
</dbReference>
<dbReference type="NCBIfam" id="TIGR01484">
    <property type="entry name" value="HAD-SF-IIB"/>
    <property type="match status" value="1"/>
</dbReference>
<dbReference type="Gene3D" id="3.40.50.1000">
    <property type="entry name" value="HAD superfamily/HAD-like"/>
    <property type="match status" value="2"/>
</dbReference>
<dbReference type="PANTHER" id="PTHR10000">
    <property type="entry name" value="PHOSPHOSERINE PHOSPHATASE"/>
    <property type="match status" value="1"/>
</dbReference>